<dbReference type="InterPro" id="IPR036388">
    <property type="entry name" value="WH-like_DNA-bd_sf"/>
</dbReference>
<dbReference type="InterPro" id="IPR009057">
    <property type="entry name" value="Homeodomain-like_sf"/>
</dbReference>
<dbReference type="SUPFAM" id="SSF46689">
    <property type="entry name" value="Homeodomain-like"/>
    <property type="match status" value="1"/>
</dbReference>
<gene>
    <name evidence="3" type="primary">Glrk-L80</name>
    <name evidence="3" type="ORF">Hamer_G024652</name>
</gene>
<proteinExistence type="predicted"/>
<dbReference type="Gene3D" id="1.10.10.10">
    <property type="entry name" value="Winged helix-like DNA-binding domain superfamily/Winged helix DNA-binding domain"/>
    <property type="match status" value="1"/>
</dbReference>
<keyword evidence="3" id="KW-0675">Receptor</keyword>
<evidence type="ECO:0000256" key="2">
    <source>
        <dbReference type="SAM" id="MobiDB-lite"/>
    </source>
</evidence>
<organism evidence="3 4">
    <name type="scientific">Homarus americanus</name>
    <name type="common">American lobster</name>
    <dbReference type="NCBI Taxonomy" id="6706"/>
    <lineage>
        <taxon>Eukaryota</taxon>
        <taxon>Metazoa</taxon>
        <taxon>Ecdysozoa</taxon>
        <taxon>Arthropoda</taxon>
        <taxon>Crustacea</taxon>
        <taxon>Multicrustacea</taxon>
        <taxon>Malacostraca</taxon>
        <taxon>Eumalacostraca</taxon>
        <taxon>Eucarida</taxon>
        <taxon>Decapoda</taxon>
        <taxon>Pleocyemata</taxon>
        <taxon>Astacidea</taxon>
        <taxon>Nephropoidea</taxon>
        <taxon>Nephropidae</taxon>
        <taxon>Homarus</taxon>
    </lineage>
</organism>
<evidence type="ECO:0000313" key="4">
    <source>
        <dbReference type="Proteomes" id="UP000747542"/>
    </source>
</evidence>
<feature type="compositionally biased region" description="Basic and acidic residues" evidence="2">
    <location>
        <begin position="172"/>
        <end position="186"/>
    </location>
</feature>
<name>A0A8J5JNC1_HOMAM</name>
<sequence>MEMERRRTTKPTALAERAGFVKMWREGMSLHAIARETGVSVTTVFRWIHRWLKEGNVNTRPRGHRPHSTYAEGRSAASYAVVCHPTVSGNKDHIQNFHYEVQKSPQHFLNFLEREACHSQYAYMNYLKLHVQLHNLRSEIEHLNYFVMHCNINLVTENVLTRMTNVCVQDHGGDERDVKSSEEKFKTHSRTMGI</sequence>
<reference evidence="3" key="1">
    <citation type="journal article" date="2021" name="Sci. Adv.">
        <title>The American lobster genome reveals insights on longevity, neural, and immune adaptations.</title>
        <authorList>
            <person name="Polinski J.M."/>
            <person name="Zimin A.V."/>
            <person name="Clark K.F."/>
            <person name="Kohn A.B."/>
            <person name="Sadowski N."/>
            <person name="Timp W."/>
            <person name="Ptitsyn A."/>
            <person name="Khanna P."/>
            <person name="Romanova D.Y."/>
            <person name="Williams P."/>
            <person name="Greenwood S.J."/>
            <person name="Moroz L.L."/>
            <person name="Walt D.R."/>
            <person name="Bodnar A.G."/>
        </authorList>
    </citation>
    <scope>NUCLEOTIDE SEQUENCE</scope>
    <source>
        <strain evidence="3">GMGI-L3</strain>
    </source>
</reference>
<dbReference type="Proteomes" id="UP000747542">
    <property type="component" value="Unassembled WGS sequence"/>
</dbReference>
<evidence type="ECO:0000313" key="3">
    <source>
        <dbReference type="EMBL" id="KAG7157648.1"/>
    </source>
</evidence>
<dbReference type="AlphaFoldDB" id="A0A8J5JNC1"/>
<feature type="region of interest" description="Disordered" evidence="2">
    <location>
        <begin position="172"/>
        <end position="194"/>
    </location>
</feature>
<keyword evidence="4" id="KW-1185">Reference proteome</keyword>
<comment type="subcellular location">
    <subcellularLocation>
        <location evidence="1">Nucleus</location>
    </subcellularLocation>
</comment>
<dbReference type="EMBL" id="JAHLQT010037054">
    <property type="protein sequence ID" value="KAG7157648.1"/>
    <property type="molecule type" value="Genomic_DNA"/>
</dbReference>
<comment type="caution">
    <text evidence="3">The sequence shown here is derived from an EMBL/GenBank/DDBJ whole genome shotgun (WGS) entry which is preliminary data.</text>
</comment>
<dbReference type="Pfam" id="PF13384">
    <property type="entry name" value="HTH_23"/>
    <property type="match status" value="1"/>
</dbReference>
<protein>
    <submittedName>
        <fullName evidence="3">Putative Glutamate receptor-like 80</fullName>
    </submittedName>
</protein>
<evidence type="ECO:0000256" key="1">
    <source>
        <dbReference type="ARBA" id="ARBA00004123"/>
    </source>
</evidence>
<dbReference type="GO" id="GO:0005634">
    <property type="term" value="C:nucleus"/>
    <property type="evidence" value="ECO:0007669"/>
    <property type="project" value="UniProtKB-SubCell"/>
</dbReference>
<accession>A0A8J5JNC1</accession>